<dbReference type="Pfam" id="PF12013">
    <property type="entry name" value="OrsD"/>
    <property type="match status" value="1"/>
</dbReference>
<sequence>MGGGLGEGQRRARRGGALATPLRPLDARLYGMQSRRMVVNVWKAICSVDVYGMLSAVEKEWIRDLVKFWVRVGPMGAVMLWKAWLSREKNRLFDGRAKAFGPRRAMSSGLGVLESSAIPAGAGYVVLHGLCPYPDTVIQRYHPNQIRWVIGPTVLNIFSAWLTQAQSALWTWVEKTDPILESSSCKLFGPLDRLLPQFIRLEPELGQFICVICQDALPPVPHGAGTIWKKHFRHHLDPFKRPKRSAAIKLLCSYPGTKPEASLPEIPDGRIAREPFEGLRKSEGFGCGHCPYAAEDKKTLAQHVKTAHQDLCPGAPSCPKKCGTRKADFQKISKNICFQVAVQENSHVQTMLEYIQDREHSTLVEILHKPGDARKISPYLLCTQWMDLVDGKAPIYLLQQRTLAGLPDDDWRFLVEAIQRYYNCCLDCIRNIPDNILKRLRPTENFQPIQEGKPSYINTLKHFLTCLLWQPPADSLPTDYVHIPKDADLQTAVDDIMDCVASKGSSADFNKALDSFFTALWHRPSKATQSKPFADPTLCALGLMHLNKDGAFDQSPTQLTRVVYFMRLFVARRIGQLLSSAEDLLGWLSCDTNTTFRFVWAIYTFKQNPMGYPRTWPVQLNPIQSLRYDGHKFDLGTLRNFIQALHQEWVRRWKDSVLLDTGDRFVLPLNLRGGLPMKDTLSTSMDGESLFSLNPSPSLDEFRIHLVNKITSPADWRVWFQSLARLEGMVLILCMLEHSPGRAFDLHNLRVANSYDGALPGPRAVFHYQGNFILVRHSNGKNQHVPQGLSGFVSWALLQIHCLARPIAEEKIPVLHPDGSFTELARDFRIRLFMAANGPWTTAMVSKILTERTPSAFGWTVKVESLRQILITLHRYSVPEADLLMEDDLFQVVAALQAAHSKERQDNSYAVIKDTVTPGMDWGKIERYLELSRAWQRSLLVAVSGAQMINGLDT</sequence>
<protein>
    <submittedName>
        <fullName evidence="1">Uncharacterized protein</fullName>
    </submittedName>
</protein>
<proteinExistence type="predicted"/>
<dbReference type="EMBL" id="KN880852">
    <property type="protein sequence ID" value="KIY61909.1"/>
    <property type="molecule type" value="Genomic_DNA"/>
</dbReference>
<keyword evidence="2" id="KW-1185">Reference proteome</keyword>
<dbReference type="STRING" id="1314674.A0A0D7AVM7"/>
<reference evidence="1 2" key="1">
    <citation type="journal article" date="2015" name="Fungal Genet. Biol.">
        <title>Evolution of novel wood decay mechanisms in Agaricales revealed by the genome sequences of Fistulina hepatica and Cylindrobasidium torrendii.</title>
        <authorList>
            <person name="Floudas D."/>
            <person name="Held B.W."/>
            <person name="Riley R."/>
            <person name="Nagy L.G."/>
            <person name="Koehler G."/>
            <person name="Ransdell A.S."/>
            <person name="Younus H."/>
            <person name="Chow J."/>
            <person name="Chiniquy J."/>
            <person name="Lipzen A."/>
            <person name="Tritt A."/>
            <person name="Sun H."/>
            <person name="Haridas S."/>
            <person name="LaButti K."/>
            <person name="Ohm R.A."/>
            <person name="Kues U."/>
            <person name="Blanchette R.A."/>
            <person name="Grigoriev I.V."/>
            <person name="Minto R.E."/>
            <person name="Hibbett D.S."/>
        </authorList>
    </citation>
    <scope>NUCLEOTIDE SEQUENCE [LARGE SCALE GENOMIC DNA]</scope>
    <source>
        <strain evidence="1 2">FP15055 ss-10</strain>
    </source>
</reference>
<organism evidence="1 2">
    <name type="scientific">Cylindrobasidium torrendii FP15055 ss-10</name>
    <dbReference type="NCBI Taxonomy" id="1314674"/>
    <lineage>
        <taxon>Eukaryota</taxon>
        <taxon>Fungi</taxon>
        <taxon>Dikarya</taxon>
        <taxon>Basidiomycota</taxon>
        <taxon>Agaricomycotina</taxon>
        <taxon>Agaricomycetes</taxon>
        <taxon>Agaricomycetidae</taxon>
        <taxon>Agaricales</taxon>
        <taxon>Marasmiineae</taxon>
        <taxon>Physalacriaceae</taxon>
        <taxon>Cylindrobasidium</taxon>
    </lineage>
</organism>
<dbReference type="InterPro" id="IPR022698">
    <property type="entry name" value="OrsD"/>
</dbReference>
<dbReference type="AlphaFoldDB" id="A0A0D7AVM7"/>
<dbReference type="OrthoDB" id="3151137at2759"/>
<accession>A0A0D7AVM7</accession>
<evidence type="ECO:0000313" key="2">
    <source>
        <dbReference type="Proteomes" id="UP000054007"/>
    </source>
</evidence>
<name>A0A0D7AVM7_9AGAR</name>
<dbReference type="Proteomes" id="UP000054007">
    <property type="component" value="Unassembled WGS sequence"/>
</dbReference>
<evidence type="ECO:0000313" key="1">
    <source>
        <dbReference type="EMBL" id="KIY61909.1"/>
    </source>
</evidence>
<gene>
    <name evidence="1" type="ORF">CYLTODRAFT_415112</name>
</gene>